<dbReference type="Proteomes" id="UP000054532">
    <property type="component" value="Unassembled WGS sequence"/>
</dbReference>
<dbReference type="AlphaFoldDB" id="W2HSD8"/>
<proteinExistence type="predicted"/>
<dbReference type="Proteomes" id="UP000053236">
    <property type="component" value="Unassembled WGS sequence"/>
</dbReference>
<protein>
    <submittedName>
        <fullName evidence="2">Uncharacterized protein</fullName>
    </submittedName>
</protein>
<reference evidence="3 6" key="3">
    <citation type="submission" date="2013-11" db="EMBL/GenBank/DDBJ databases">
        <title>The Genome Sequence of Phytophthora parasitica CJ05E6.</title>
        <authorList>
            <consortium name="The Broad Institute Genomics Platform"/>
            <person name="Russ C."/>
            <person name="Tyler B."/>
            <person name="Panabieres F."/>
            <person name="Shan W."/>
            <person name="Tripathy S."/>
            <person name="Grunwald N."/>
            <person name="Machado M."/>
            <person name="Johnson C.S."/>
            <person name="Arredondo F."/>
            <person name="Hong C."/>
            <person name="Coffey M."/>
            <person name="Young S.K."/>
            <person name="Zeng Q."/>
            <person name="Gargeya S."/>
            <person name="Fitzgerald M."/>
            <person name="Abouelleil A."/>
            <person name="Alvarado L."/>
            <person name="Chapman S.B."/>
            <person name="Gainer-Dewar J."/>
            <person name="Goldberg J."/>
            <person name="Griggs A."/>
            <person name="Gujja S."/>
            <person name="Hansen M."/>
            <person name="Howarth C."/>
            <person name="Imamovic A."/>
            <person name="Ireland A."/>
            <person name="Larimer J."/>
            <person name="McCowan C."/>
            <person name="Murphy C."/>
            <person name="Pearson M."/>
            <person name="Poon T.W."/>
            <person name="Priest M."/>
            <person name="Roberts A."/>
            <person name="Saif S."/>
            <person name="Shea T."/>
            <person name="Sykes S."/>
            <person name="Wortman J."/>
            <person name="Nusbaum C."/>
            <person name="Birren B."/>
        </authorList>
    </citation>
    <scope>NUCLEOTIDE SEQUENCE [LARGE SCALE GENOMIC DNA]</scope>
    <source>
        <strain evidence="3 6">CJ05E6</strain>
    </source>
</reference>
<gene>
    <name evidence="5" type="ORF">L914_00025</name>
    <name evidence="2" type="ORF">L915_00036</name>
    <name evidence="3" type="ORF">L916_00035</name>
    <name evidence="4" type="ORF">L917_00023</name>
</gene>
<evidence type="ECO:0000313" key="6">
    <source>
        <dbReference type="Proteomes" id="UP000053864"/>
    </source>
</evidence>
<evidence type="ECO:0000256" key="1">
    <source>
        <dbReference type="SAM" id="MobiDB-lite"/>
    </source>
</evidence>
<dbReference type="EMBL" id="KI670289">
    <property type="protein sequence ID" value="ETL50764.1"/>
    <property type="molecule type" value="Genomic_DNA"/>
</dbReference>
<name>W2HSD8_PHYNI</name>
<reference evidence="5" key="4">
    <citation type="submission" date="2013-11" db="EMBL/GenBank/DDBJ databases">
        <title>The Genome Sequence of Phytophthora parasitica IAC_01/95.</title>
        <authorList>
            <consortium name="The Broad Institute Genomics Platform"/>
            <person name="Russ C."/>
            <person name="Tyler B."/>
            <person name="Panabieres F."/>
            <person name="Shan W."/>
            <person name="Tripathy S."/>
            <person name="Grunwald N."/>
            <person name="Machado M."/>
            <person name="Johnson C.S."/>
            <person name="Arredondo F."/>
            <person name="Hong C."/>
            <person name="Coffey M."/>
            <person name="Young S.K."/>
            <person name="Zeng Q."/>
            <person name="Gargeya S."/>
            <person name="Fitzgerald M."/>
            <person name="Abouelleil A."/>
            <person name="Alvarado L."/>
            <person name="Chapman S.B."/>
            <person name="Gainer-Dewar J."/>
            <person name="Goldberg J."/>
            <person name="Griggs A."/>
            <person name="Gujja S."/>
            <person name="Hansen M."/>
            <person name="Howarth C."/>
            <person name="Imamovic A."/>
            <person name="Ireland A."/>
            <person name="Larimer J."/>
            <person name="McCowan C."/>
            <person name="Murphy C."/>
            <person name="Pearson M."/>
            <person name="Poon T.W."/>
            <person name="Priest M."/>
            <person name="Roberts A."/>
            <person name="Saif S."/>
            <person name="Shea T."/>
            <person name="Sykes S."/>
            <person name="Wortman J."/>
            <person name="Nusbaum C."/>
            <person name="Birren B."/>
        </authorList>
    </citation>
    <scope>NUCLEOTIDE SEQUENCE [LARGE SCALE GENOMIC DNA]</scope>
    <source>
        <strain evidence="5">IAC_01/95</strain>
    </source>
</reference>
<feature type="region of interest" description="Disordered" evidence="1">
    <location>
        <begin position="1"/>
        <end position="36"/>
    </location>
</feature>
<accession>W2HSD8</accession>
<dbReference type="EMBL" id="KI677105">
    <property type="protein sequence ID" value="ETM03801.1"/>
    <property type="molecule type" value="Genomic_DNA"/>
</dbReference>
<dbReference type="Proteomes" id="UP000053864">
    <property type="component" value="Unassembled WGS sequence"/>
</dbReference>
<dbReference type="EMBL" id="KI683828">
    <property type="protein sequence ID" value="ETK97410.1"/>
    <property type="molecule type" value="Genomic_DNA"/>
</dbReference>
<evidence type="ECO:0000313" key="5">
    <source>
        <dbReference type="EMBL" id="ETM57095.1"/>
    </source>
</evidence>
<dbReference type="Proteomes" id="UP000054423">
    <property type="component" value="Unassembled WGS sequence"/>
</dbReference>
<evidence type="ECO:0000313" key="4">
    <source>
        <dbReference type="EMBL" id="ETM03801.1"/>
    </source>
</evidence>
<reference evidence="2" key="2">
    <citation type="submission" date="2013-11" db="EMBL/GenBank/DDBJ databases">
        <title>The Genome Sequence of Phytophthora parasitica CJ02B3.</title>
        <authorList>
            <consortium name="The Broad Institute Genomics Platform"/>
            <person name="Russ C."/>
            <person name="Tyler B."/>
            <person name="Panabieres F."/>
            <person name="Shan W."/>
            <person name="Tripathy S."/>
            <person name="Grunwald N."/>
            <person name="Machado M."/>
            <person name="Johnson C.S."/>
            <person name="Arredondo F."/>
            <person name="Hong C."/>
            <person name="Coffey M."/>
            <person name="Young S.K."/>
            <person name="Zeng Q."/>
            <person name="Gargeya S."/>
            <person name="Fitzgerald M."/>
            <person name="Abouelleil A."/>
            <person name="Alvarado L."/>
            <person name="Chapman S.B."/>
            <person name="Gainer-Dewar J."/>
            <person name="Goldberg J."/>
            <person name="Griggs A."/>
            <person name="Gujja S."/>
            <person name="Hansen M."/>
            <person name="Howarth C."/>
            <person name="Imamovic A."/>
            <person name="Ireland A."/>
            <person name="Larimer J."/>
            <person name="McCowan C."/>
            <person name="Murphy C."/>
            <person name="Pearson M."/>
            <person name="Poon T.W."/>
            <person name="Priest M."/>
            <person name="Roberts A."/>
            <person name="Saif S."/>
            <person name="Shea T."/>
            <person name="Sykes S."/>
            <person name="Wortman J."/>
            <person name="Nusbaum C."/>
            <person name="Birren B."/>
        </authorList>
    </citation>
    <scope>NUCLEOTIDE SEQUENCE [LARGE SCALE GENOMIC DNA]</scope>
    <source>
        <strain evidence="2">CJ02B3</strain>
    </source>
</reference>
<organism evidence="2">
    <name type="scientific">Phytophthora nicotianae</name>
    <name type="common">Potato buckeye rot agent</name>
    <name type="synonym">Phytophthora parasitica</name>
    <dbReference type="NCBI Taxonomy" id="4792"/>
    <lineage>
        <taxon>Eukaryota</taxon>
        <taxon>Sar</taxon>
        <taxon>Stramenopiles</taxon>
        <taxon>Oomycota</taxon>
        <taxon>Peronosporomycetes</taxon>
        <taxon>Peronosporales</taxon>
        <taxon>Peronosporaceae</taxon>
        <taxon>Phytophthora</taxon>
    </lineage>
</organism>
<evidence type="ECO:0000313" key="2">
    <source>
        <dbReference type="EMBL" id="ETK97410.1"/>
    </source>
</evidence>
<reference evidence="4" key="1">
    <citation type="submission" date="2013-11" db="EMBL/GenBank/DDBJ databases">
        <title>The Genome Sequence of Phytophthora parasitica CHvinca01.</title>
        <authorList>
            <consortium name="The Broad Institute Genomics Platform"/>
            <person name="Russ C."/>
            <person name="Tyler B."/>
            <person name="Panabieres F."/>
            <person name="Shan W."/>
            <person name="Tripathy S."/>
            <person name="Grunwald N."/>
            <person name="Machado M."/>
            <person name="Johnson C.S."/>
            <person name="Arredondo F."/>
            <person name="Hong C."/>
            <person name="Coffey M."/>
            <person name="Young S.K."/>
            <person name="Zeng Q."/>
            <person name="Gargeya S."/>
            <person name="Fitzgerald M."/>
            <person name="Abouelleil A."/>
            <person name="Alvarado L."/>
            <person name="Chapman S.B."/>
            <person name="Gainer-Dewar J."/>
            <person name="Goldberg J."/>
            <person name="Griggs A."/>
            <person name="Gujja S."/>
            <person name="Hansen M."/>
            <person name="Howarth C."/>
            <person name="Imamovic A."/>
            <person name="Ireland A."/>
            <person name="Larimer J."/>
            <person name="McCowan C."/>
            <person name="Murphy C."/>
            <person name="Pearson M."/>
            <person name="Poon T.W."/>
            <person name="Priest M."/>
            <person name="Roberts A."/>
            <person name="Saif S."/>
            <person name="Shea T."/>
            <person name="Sykes S."/>
            <person name="Wortman J."/>
            <person name="Nusbaum C."/>
            <person name="Birren B."/>
        </authorList>
    </citation>
    <scope>NUCLEOTIDE SEQUENCE [LARGE SCALE GENOMIC DNA]</scope>
    <source>
        <strain evidence="4">CHvinca01</strain>
    </source>
</reference>
<feature type="compositionally biased region" description="Basic and acidic residues" evidence="1">
    <location>
        <begin position="1"/>
        <end position="13"/>
    </location>
</feature>
<sequence length="36" mass="3661">MSSKTARDAREAKPCGICGGGPSAELRRKPSTALAS</sequence>
<dbReference type="EMBL" id="KI690317">
    <property type="protein sequence ID" value="ETM57095.1"/>
    <property type="molecule type" value="Genomic_DNA"/>
</dbReference>
<evidence type="ECO:0000313" key="3">
    <source>
        <dbReference type="EMBL" id="ETL50764.1"/>
    </source>
</evidence>